<feature type="compositionally biased region" description="Polar residues" evidence="1">
    <location>
        <begin position="16"/>
        <end position="29"/>
    </location>
</feature>
<accession>A0A3D3RC77</accession>
<dbReference type="AlphaFoldDB" id="A0A3D3RC77"/>
<reference evidence="3 4" key="1">
    <citation type="journal article" date="2018" name="Nat. Biotechnol.">
        <title>A standardized bacterial taxonomy based on genome phylogeny substantially revises the tree of life.</title>
        <authorList>
            <person name="Parks D.H."/>
            <person name="Chuvochina M."/>
            <person name="Waite D.W."/>
            <person name="Rinke C."/>
            <person name="Skarshewski A."/>
            <person name="Chaumeil P.A."/>
            <person name="Hugenholtz P."/>
        </authorList>
    </citation>
    <scope>NUCLEOTIDE SEQUENCE [LARGE SCALE GENOMIC DNA]</scope>
    <source>
        <strain evidence="3">UBA9375</strain>
    </source>
</reference>
<organism evidence="3 4">
    <name type="scientific">Gimesia maris</name>
    <dbReference type="NCBI Taxonomy" id="122"/>
    <lineage>
        <taxon>Bacteria</taxon>
        <taxon>Pseudomonadati</taxon>
        <taxon>Planctomycetota</taxon>
        <taxon>Planctomycetia</taxon>
        <taxon>Planctomycetales</taxon>
        <taxon>Planctomycetaceae</taxon>
        <taxon>Gimesia</taxon>
    </lineage>
</organism>
<evidence type="ECO:0000313" key="3">
    <source>
        <dbReference type="EMBL" id="HCO26399.1"/>
    </source>
</evidence>
<feature type="transmembrane region" description="Helical" evidence="2">
    <location>
        <begin position="40"/>
        <end position="63"/>
    </location>
</feature>
<name>A0A3D3RC77_9PLAN</name>
<sequence>MRTELQAAQKFENGESDTSGGAENPSPSVSKGRPVNRWKLVITLFILGVLVTFFSGFAIYTSYAQISEIGRTLHRLRQNPQPRYIRVGGSPYPHDNPRFKEWNKQLYELNKAREHYRTFINFLRYSRVAGVAIVGIAVLFLVLEIMRDRAYRKKCLAGGT</sequence>
<evidence type="ECO:0000256" key="2">
    <source>
        <dbReference type="SAM" id="Phobius"/>
    </source>
</evidence>
<feature type="region of interest" description="Disordered" evidence="1">
    <location>
        <begin position="1"/>
        <end position="31"/>
    </location>
</feature>
<keyword evidence="2" id="KW-0812">Transmembrane</keyword>
<evidence type="ECO:0000313" key="4">
    <source>
        <dbReference type="Proteomes" id="UP000263642"/>
    </source>
</evidence>
<dbReference type="Proteomes" id="UP000263642">
    <property type="component" value="Unassembled WGS sequence"/>
</dbReference>
<keyword evidence="2" id="KW-0472">Membrane</keyword>
<gene>
    <name evidence="3" type="ORF">DIT97_26535</name>
</gene>
<protein>
    <submittedName>
        <fullName evidence="3">Uncharacterized protein</fullName>
    </submittedName>
</protein>
<feature type="transmembrane region" description="Helical" evidence="2">
    <location>
        <begin position="125"/>
        <end position="143"/>
    </location>
</feature>
<dbReference type="EMBL" id="DQAY01000158">
    <property type="protein sequence ID" value="HCO26399.1"/>
    <property type="molecule type" value="Genomic_DNA"/>
</dbReference>
<proteinExistence type="predicted"/>
<evidence type="ECO:0000256" key="1">
    <source>
        <dbReference type="SAM" id="MobiDB-lite"/>
    </source>
</evidence>
<keyword evidence="2" id="KW-1133">Transmembrane helix</keyword>
<comment type="caution">
    <text evidence="3">The sequence shown here is derived from an EMBL/GenBank/DDBJ whole genome shotgun (WGS) entry which is preliminary data.</text>
</comment>